<keyword evidence="2" id="KW-0805">Transcription regulation</keyword>
<feature type="transmembrane region" description="Helical" evidence="6">
    <location>
        <begin position="21"/>
        <end position="41"/>
    </location>
</feature>
<evidence type="ECO:0000256" key="1">
    <source>
        <dbReference type="ARBA" id="ARBA00004123"/>
    </source>
</evidence>
<evidence type="ECO:0000256" key="5">
    <source>
        <dbReference type="ARBA" id="ARBA00023242"/>
    </source>
</evidence>
<evidence type="ECO:0000313" key="9">
    <source>
        <dbReference type="Proteomes" id="UP001604277"/>
    </source>
</evidence>
<comment type="subcellular location">
    <subcellularLocation>
        <location evidence="1">Nucleus</location>
    </subcellularLocation>
</comment>
<dbReference type="PANTHER" id="PTHR32467">
    <property type="entry name" value="AP2-LIKE ETHYLENE-RESPONSIVE TRANSCRIPTION FACTOR"/>
    <property type="match status" value="1"/>
</dbReference>
<dbReference type="InterPro" id="IPR016177">
    <property type="entry name" value="DNA-bd_dom_sf"/>
</dbReference>
<dbReference type="Proteomes" id="UP001604277">
    <property type="component" value="Unassembled WGS sequence"/>
</dbReference>
<keyword evidence="6" id="KW-0812">Transmembrane</keyword>
<dbReference type="PANTHER" id="PTHR32467:SF72">
    <property type="entry name" value="AP2-LIKE ETHYLENE-RESPONSIVE TRANSCRIPTION FACTOR BBM"/>
    <property type="match status" value="1"/>
</dbReference>
<keyword evidence="9" id="KW-1185">Reference proteome</keyword>
<keyword evidence="4" id="KW-0804">Transcription</keyword>
<dbReference type="AlphaFoldDB" id="A0ABD1NVX4"/>
<dbReference type="CDD" id="cd00018">
    <property type="entry name" value="AP2"/>
    <property type="match status" value="1"/>
</dbReference>
<gene>
    <name evidence="8" type="ORF">Fot_57301</name>
</gene>
<proteinExistence type="predicted"/>
<evidence type="ECO:0000256" key="3">
    <source>
        <dbReference type="ARBA" id="ARBA00023125"/>
    </source>
</evidence>
<evidence type="ECO:0000256" key="2">
    <source>
        <dbReference type="ARBA" id="ARBA00023015"/>
    </source>
</evidence>
<keyword evidence="3" id="KW-0238">DNA-binding</keyword>
<comment type="caution">
    <text evidence="8">The sequence shown here is derived from an EMBL/GenBank/DDBJ whole genome shotgun (WGS) entry which is preliminary data.</text>
</comment>
<dbReference type="InterPro" id="IPR001471">
    <property type="entry name" value="AP2/ERF_dom"/>
</dbReference>
<dbReference type="InterPro" id="IPR036955">
    <property type="entry name" value="AP2/ERF_dom_sf"/>
</dbReference>
<evidence type="ECO:0000256" key="4">
    <source>
        <dbReference type="ARBA" id="ARBA00023163"/>
    </source>
</evidence>
<dbReference type="GO" id="GO:0005634">
    <property type="term" value="C:nucleus"/>
    <property type="evidence" value="ECO:0007669"/>
    <property type="project" value="UniProtKB-SubCell"/>
</dbReference>
<dbReference type="Gene3D" id="3.30.730.10">
    <property type="entry name" value="AP2/ERF domain"/>
    <property type="match status" value="1"/>
</dbReference>
<accession>A0ABD1NVX4</accession>
<keyword evidence="5" id="KW-0539">Nucleus</keyword>
<protein>
    <submittedName>
        <fullName evidence="8">AP2-like ethylene-responsive transcription factor BBM1</fullName>
    </submittedName>
</protein>
<dbReference type="GO" id="GO:0003677">
    <property type="term" value="F:DNA binding"/>
    <property type="evidence" value="ECO:0007669"/>
    <property type="project" value="UniProtKB-KW"/>
</dbReference>
<evidence type="ECO:0000259" key="7">
    <source>
        <dbReference type="PROSITE" id="PS51032"/>
    </source>
</evidence>
<name>A0ABD1NVX4_9LAMI</name>
<dbReference type="SMART" id="SM00380">
    <property type="entry name" value="AP2"/>
    <property type="match status" value="1"/>
</dbReference>
<reference evidence="9" key="1">
    <citation type="submission" date="2024-07" db="EMBL/GenBank/DDBJ databases">
        <title>Two chromosome-level genome assemblies of Korean endemic species Abeliophyllum distichum and Forsythia ovata (Oleaceae).</title>
        <authorList>
            <person name="Jang H."/>
        </authorList>
    </citation>
    <scope>NUCLEOTIDE SEQUENCE [LARGE SCALE GENOMIC DNA]</scope>
</reference>
<keyword evidence="6" id="KW-0472">Membrane</keyword>
<evidence type="ECO:0000256" key="6">
    <source>
        <dbReference type="SAM" id="Phobius"/>
    </source>
</evidence>
<keyword evidence="6" id="KW-1133">Transmembrane helix</keyword>
<evidence type="ECO:0000313" key="8">
    <source>
        <dbReference type="EMBL" id="KAL2455775.1"/>
    </source>
</evidence>
<feature type="domain" description="AP2/ERF" evidence="7">
    <location>
        <begin position="37"/>
        <end position="95"/>
    </location>
</feature>
<organism evidence="8 9">
    <name type="scientific">Forsythia ovata</name>
    <dbReference type="NCBI Taxonomy" id="205694"/>
    <lineage>
        <taxon>Eukaryota</taxon>
        <taxon>Viridiplantae</taxon>
        <taxon>Streptophyta</taxon>
        <taxon>Embryophyta</taxon>
        <taxon>Tracheophyta</taxon>
        <taxon>Spermatophyta</taxon>
        <taxon>Magnoliopsida</taxon>
        <taxon>eudicotyledons</taxon>
        <taxon>Gunneridae</taxon>
        <taxon>Pentapetalae</taxon>
        <taxon>asterids</taxon>
        <taxon>lamiids</taxon>
        <taxon>Lamiales</taxon>
        <taxon>Oleaceae</taxon>
        <taxon>Forsythieae</taxon>
        <taxon>Forsythia</taxon>
    </lineage>
</organism>
<dbReference type="PROSITE" id="PS51032">
    <property type="entry name" value="AP2_ERF"/>
    <property type="match status" value="1"/>
</dbReference>
<sequence length="128" mass="14452">MACLVTENLTPIDLAYAYGKYIDVVCLILILALPRFLLQLLDRHHQHGRWQARIGRVAGNKDLYLGTFSTQEEAAEAYDIASIKFCGVNAVTNFEISRYDVKSILESSTLPIGGAVKRLRTHKMLKWL</sequence>
<dbReference type="SUPFAM" id="SSF54171">
    <property type="entry name" value="DNA-binding domain"/>
    <property type="match status" value="1"/>
</dbReference>
<dbReference type="EMBL" id="JBFOLJ010000097">
    <property type="protein sequence ID" value="KAL2455775.1"/>
    <property type="molecule type" value="Genomic_DNA"/>
</dbReference>